<dbReference type="AlphaFoldDB" id="A0A6S6SAL1"/>
<reference evidence="1" key="1">
    <citation type="submission" date="2020-01" db="EMBL/GenBank/DDBJ databases">
        <authorList>
            <person name="Meier V. D."/>
            <person name="Meier V D."/>
        </authorList>
    </citation>
    <scope>NUCLEOTIDE SEQUENCE</scope>
    <source>
        <strain evidence="1">HLG_WM_MAG_09</strain>
    </source>
</reference>
<protein>
    <submittedName>
        <fullName evidence="1">Uncharacterized protein</fullName>
    </submittedName>
</protein>
<proteinExistence type="predicted"/>
<sequence>MVYNNGLQALWSRVHIWTIGDVAIGGVTTLAIELDVDSMSAENSELRIIIQRVILRLHVTVRLEMGLMQPILKKHVMLKLGSTMLRLMICSRSYLS</sequence>
<name>A0A6S6SAL1_9GAMM</name>
<dbReference type="EMBL" id="CACVAT010000081">
    <property type="protein sequence ID" value="CAA6805393.1"/>
    <property type="molecule type" value="Genomic_DNA"/>
</dbReference>
<evidence type="ECO:0000313" key="1">
    <source>
        <dbReference type="EMBL" id="CAA6805393.1"/>
    </source>
</evidence>
<gene>
    <name evidence="1" type="ORF">HELGO_WM30597</name>
</gene>
<organism evidence="1">
    <name type="scientific">uncultured Thiotrichaceae bacterium</name>
    <dbReference type="NCBI Taxonomy" id="298394"/>
    <lineage>
        <taxon>Bacteria</taxon>
        <taxon>Pseudomonadati</taxon>
        <taxon>Pseudomonadota</taxon>
        <taxon>Gammaproteobacteria</taxon>
        <taxon>Thiotrichales</taxon>
        <taxon>Thiotrichaceae</taxon>
        <taxon>environmental samples</taxon>
    </lineage>
</organism>
<accession>A0A6S6SAL1</accession>